<dbReference type="WBParaSite" id="RSKR_0000755550.1">
    <property type="protein sequence ID" value="RSKR_0000755550.1"/>
    <property type="gene ID" value="RSKR_0000755550"/>
</dbReference>
<accession>A0AC35U3Y9</accession>
<sequence length="146" mass="16663">MNLYLASKFNQLFIIFLLYKYCESIECISYHKYFEENKVREIVPSTCIPSSGYCVKAIYSDTDPLKMNGISRGCDKNDCIGVNVKAYGWDRNGCKSSKDYGNNGSICCCNNMDRCNESGKLGVPSVFCIFFLCITLTFFKLTHYFL</sequence>
<reference evidence="2" key="1">
    <citation type="submission" date="2016-11" db="UniProtKB">
        <authorList>
            <consortium name="WormBaseParasite"/>
        </authorList>
    </citation>
    <scope>IDENTIFICATION</scope>
    <source>
        <strain evidence="2">KR3021</strain>
    </source>
</reference>
<evidence type="ECO:0000313" key="1">
    <source>
        <dbReference type="Proteomes" id="UP000095286"/>
    </source>
</evidence>
<protein>
    <submittedName>
        <fullName evidence="2">Activin_recp domain-containing protein</fullName>
    </submittedName>
</protein>
<proteinExistence type="predicted"/>
<dbReference type="Proteomes" id="UP000095286">
    <property type="component" value="Unplaced"/>
</dbReference>
<name>A0AC35U3Y9_9BILA</name>
<organism evidence="1 2">
    <name type="scientific">Rhabditophanes sp. KR3021</name>
    <dbReference type="NCBI Taxonomy" id="114890"/>
    <lineage>
        <taxon>Eukaryota</taxon>
        <taxon>Metazoa</taxon>
        <taxon>Ecdysozoa</taxon>
        <taxon>Nematoda</taxon>
        <taxon>Chromadorea</taxon>
        <taxon>Rhabditida</taxon>
        <taxon>Tylenchina</taxon>
        <taxon>Panagrolaimomorpha</taxon>
        <taxon>Strongyloidoidea</taxon>
        <taxon>Alloionematidae</taxon>
        <taxon>Rhabditophanes</taxon>
    </lineage>
</organism>
<evidence type="ECO:0000313" key="2">
    <source>
        <dbReference type="WBParaSite" id="RSKR_0000755550.1"/>
    </source>
</evidence>